<reference evidence="3 4" key="1">
    <citation type="submission" date="2020-06" db="EMBL/GenBank/DDBJ databases">
        <title>Genome sequence of Rhizobium sp strain ADMK78.</title>
        <authorList>
            <person name="Rahi P."/>
        </authorList>
    </citation>
    <scope>NUCLEOTIDE SEQUENCE [LARGE SCALE GENOMIC DNA]</scope>
    <source>
        <strain evidence="3 4">ADMK78</strain>
    </source>
</reference>
<dbReference type="EMBL" id="CP058350">
    <property type="protein sequence ID" value="QLF69538.1"/>
    <property type="molecule type" value="Genomic_DNA"/>
</dbReference>
<dbReference type="InterPro" id="IPR011042">
    <property type="entry name" value="6-blade_b-propeller_TolB-like"/>
</dbReference>
<organism evidence="3 4">
    <name type="scientific">Peteryoungia desertarenae</name>
    <dbReference type="NCBI Taxonomy" id="1813451"/>
    <lineage>
        <taxon>Bacteria</taxon>
        <taxon>Pseudomonadati</taxon>
        <taxon>Pseudomonadota</taxon>
        <taxon>Alphaproteobacteria</taxon>
        <taxon>Hyphomicrobiales</taxon>
        <taxon>Rhizobiaceae</taxon>
        <taxon>Peteryoungia</taxon>
    </lineage>
</organism>
<gene>
    <name evidence="3" type="ORF">FE840_008275</name>
</gene>
<evidence type="ECO:0000313" key="4">
    <source>
        <dbReference type="Proteomes" id="UP000308530"/>
    </source>
</evidence>
<accession>A0ABX6QLW2</accession>
<proteinExistence type="inferred from homology"/>
<dbReference type="InterPro" id="IPR013658">
    <property type="entry name" value="SGL"/>
</dbReference>
<comment type="similarity">
    <text evidence="1">Belongs to the SMP-30/CGR1 family.</text>
</comment>
<name>A0ABX6QLW2_9HYPH</name>
<evidence type="ECO:0000259" key="2">
    <source>
        <dbReference type="Pfam" id="PF08450"/>
    </source>
</evidence>
<protein>
    <submittedName>
        <fullName evidence="3">SMP-30/gluconolactonase/LRE family protein</fullName>
    </submittedName>
</protein>
<sequence>MDAKEPFSGQVIADDRLKLGEGPSFEVETGTLWWFDILGCTLYDYHLKDRRLSKHTLPFHGTVIARVDDARQMIASDQGLFIRQRADGQITPFVALESDQPGNRSNDGRVHPSGALWIGTMGRKAETGAGAIYHVAGTKVTKLFSAISIPNAICFSPDGSVGYFTDSKDNRMMRVDVDPRTGLPIGAPSVLVDGRNRDGVFDGSVVDMDGTIWNARWGGGSVDRYKADGTLLARYDVPAQQVTCPAFVGENHDRLIVTSAWEGMSTEARHADPLAGATFELGVAVRGKPEPSFKF</sequence>
<dbReference type="Proteomes" id="UP000308530">
    <property type="component" value="Chromosome"/>
</dbReference>
<keyword evidence="4" id="KW-1185">Reference proteome</keyword>
<feature type="domain" description="SMP-30/Gluconolactonase/LRE-like region" evidence="2">
    <location>
        <begin position="19"/>
        <end position="260"/>
    </location>
</feature>
<dbReference type="SUPFAM" id="SSF63829">
    <property type="entry name" value="Calcium-dependent phosphotriesterase"/>
    <property type="match status" value="1"/>
</dbReference>
<dbReference type="PANTHER" id="PTHR10907">
    <property type="entry name" value="REGUCALCIN"/>
    <property type="match status" value="1"/>
</dbReference>
<dbReference type="RefSeq" id="WP_138285330.1">
    <property type="nucleotide sequence ID" value="NZ_CP058350.1"/>
</dbReference>
<dbReference type="Pfam" id="PF08450">
    <property type="entry name" value="SGL"/>
    <property type="match status" value="1"/>
</dbReference>
<dbReference type="PANTHER" id="PTHR10907:SF47">
    <property type="entry name" value="REGUCALCIN"/>
    <property type="match status" value="1"/>
</dbReference>
<dbReference type="InterPro" id="IPR005511">
    <property type="entry name" value="SMP-30"/>
</dbReference>
<evidence type="ECO:0000256" key="1">
    <source>
        <dbReference type="ARBA" id="ARBA00008853"/>
    </source>
</evidence>
<evidence type="ECO:0000313" key="3">
    <source>
        <dbReference type="EMBL" id="QLF69538.1"/>
    </source>
</evidence>
<dbReference type="PRINTS" id="PR01790">
    <property type="entry name" value="SMP30FAMILY"/>
</dbReference>
<dbReference type="Gene3D" id="2.120.10.30">
    <property type="entry name" value="TolB, C-terminal domain"/>
    <property type="match status" value="1"/>
</dbReference>